<name>A0ABD0A797_9GAMM</name>
<evidence type="ECO:0008006" key="3">
    <source>
        <dbReference type="Google" id="ProtNLM"/>
    </source>
</evidence>
<evidence type="ECO:0000313" key="1">
    <source>
        <dbReference type="EMBL" id="GGH35187.1"/>
    </source>
</evidence>
<dbReference type="InterPro" id="IPR032710">
    <property type="entry name" value="NTF2-like_dom_sf"/>
</dbReference>
<comment type="caution">
    <text evidence="1">The sequence shown here is derived from an EMBL/GenBank/DDBJ whole genome shotgun (WGS) entry which is preliminary data.</text>
</comment>
<dbReference type="AlphaFoldDB" id="A0ABD0A797"/>
<organism evidence="1 2">
    <name type="scientific">Acinetobacter courvalinii</name>
    <dbReference type="NCBI Taxonomy" id="280147"/>
    <lineage>
        <taxon>Bacteria</taxon>
        <taxon>Pseudomonadati</taxon>
        <taxon>Pseudomonadota</taxon>
        <taxon>Gammaproteobacteria</taxon>
        <taxon>Moraxellales</taxon>
        <taxon>Moraxellaceae</taxon>
        <taxon>Acinetobacter</taxon>
    </lineage>
</organism>
<dbReference type="Gene3D" id="3.10.450.50">
    <property type="match status" value="1"/>
</dbReference>
<dbReference type="Proteomes" id="UP000652691">
    <property type="component" value="Unassembled WGS sequence"/>
</dbReference>
<accession>A0ABD0A797</accession>
<dbReference type="SUPFAM" id="SSF54427">
    <property type="entry name" value="NTF2-like"/>
    <property type="match status" value="1"/>
</dbReference>
<evidence type="ECO:0000313" key="2">
    <source>
        <dbReference type="Proteomes" id="UP000652691"/>
    </source>
</evidence>
<proteinExistence type="predicted"/>
<sequence length="134" mass="15481">MEMNMAFNKEQAIESIHSMHVLIEKIFSGKHSEQDLPQLIDYFADHFEMVGAAGKRISFEQVKGLFANNQGKMPDIQIEIYDEQILMQKPDAIVLTYTEKHTKDSGILIRRSCALIEEIDGKMLWSYLQETFLP</sequence>
<reference evidence="1 2" key="1">
    <citation type="journal article" date="2014" name="Int. J. Syst. Evol. Microbiol.">
        <title>Complete genome sequence of Corynebacterium casei LMG S-19264T (=DSM 44701T), isolated from a smear-ripened cheese.</title>
        <authorList>
            <consortium name="US DOE Joint Genome Institute (JGI-PGF)"/>
            <person name="Walter F."/>
            <person name="Albersmeier A."/>
            <person name="Kalinowski J."/>
            <person name="Ruckert C."/>
        </authorList>
    </citation>
    <scope>NUCLEOTIDE SEQUENCE [LARGE SCALE GENOMIC DNA]</scope>
    <source>
        <strain evidence="1 2">CCM 8635</strain>
    </source>
</reference>
<gene>
    <name evidence="1" type="ORF">GCM10007354_18250</name>
</gene>
<protein>
    <recommendedName>
        <fullName evidence="3">DUF4440 domain-containing protein</fullName>
    </recommendedName>
</protein>
<dbReference type="EMBL" id="BMDA01000001">
    <property type="protein sequence ID" value="GGH35187.1"/>
    <property type="molecule type" value="Genomic_DNA"/>
</dbReference>